<proteinExistence type="predicted"/>
<evidence type="ECO:0000313" key="3">
    <source>
        <dbReference type="Proteomes" id="UP000636709"/>
    </source>
</evidence>
<feature type="region of interest" description="Disordered" evidence="1">
    <location>
        <begin position="1"/>
        <end position="36"/>
    </location>
</feature>
<keyword evidence="3" id="KW-1185">Reference proteome</keyword>
<dbReference type="EMBL" id="JACEFO010000654">
    <property type="protein sequence ID" value="KAF8762288.1"/>
    <property type="molecule type" value="Genomic_DNA"/>
</dbReference>
<comment type="caution">
    <text evidence="2">The sequence shown here is derived from an EMBL/GenBank/DDBJ whole genome shotgun (WGS) entry which is preliminary data.</text>
</comment>
<gene>
    <name evidence="2" type="ORF">HU200_009627</name>
</gene>
<evidence type="ECO:0000313" key="2">
    <source>
        <dbReference type="EMBL" id="KAF8762288.1"/>
    </source>
</evidence>
<dbReference type="AlphaFoldDB" id="A0A835FKF6"/>
<sequence length="75" mass="8001">MNAPLLNGGGTVGRRSRKSNGKGSTPWWSWGPGSSGSTKMHVCLKAPTLPWKTCCAHSEMNTTFGVWLVLEGSPL</sequence>
<organism evidence="2 3">
    <name type="scientific">Digitaria exilis</name>
    <dbReference type="NCBI Taxonomy" id="1010633"/>
    <lineage>
        <taxon>Eukaryota</taxon>
        <taxon>Viridiplantae</taxon>
        <taxon>Streptophyta</taxon>
        <taxon>Embryophyta</taxon>
        <taxon>Tracheophyta</taxon>
        <taxon>Spermatophyta</taxon>
        <taxon>Magnoliopsida</taxon>
        <taxon>Liliopsida</taxon>
        <taxon>Poales</taxon>
        <taxon>Poaceae</taxon>
        <taxon>PACMAD clade</taxon>
        <taxon>Panicoideae</taxon>
        <taxon>Panicodae</taxon>
        <taxon>Paniceae</taxon>
        <taxon>Anthephorinae</taxon>
        <taxon>Digitaria</taxon>
    </lineage>
</organism>
<protein>
    <submittedName>
        <fullName evidence="2">Uncharacterized protein</fullName>
    </submittedName>
</protein>
<dbReference type="Proteomes" id="UP000636709">
    <property type="component" value="Unassembled WGS sequence"/>
</dbReference>
<feature type="compositionally biased region" description="Low complexity" evidence="1">
    <location>
        <begin position="21"/>
        <end position="36"/>
    </location>
</feature>
<reference evidence="2" key="1">
    <citation type="submission" date="2020-07" db="EMBL/GenBank/DDBJ databases">
        <title>Genome sequence and genetic diversity analysis of an under-domesticated orphan crop, white fonio (Digitaria exilis).</title>
        <authorList>
            <person name="Bennetzen J.L."/>
            <person name="Chen S."/>
            <person name="Ma X."/>
            <person name="Wang X."/>
            <person name="Yssel A.E.J."/>
            <person name="Chaluvadi S.R."/>
            <person name="Johnson M."/>
            <person name="Gangashetty P."/>
            <person name="Hamidou F."/>
            <person name="Sanogo M.D."/>
            <person name="Zwaenepoel A."/>
            <person name="Wallace J."/>
            <person name="Van De Peer Y."/>
            <person name="Van Deynze A."/>
        </authorList>
    </citation>
    <scope>NUCLEOTIDE SEQUENCE</scope>
    <source>
        <tissue evidence="2">Leaves</tissue>
    </source>
</reference>
<evidence type="ECO:0000256" key="1">
    <source>
        <dbReference type="SAM" id="MobiDB-lite"/>
    </source>
</evidence>
<name>A0A835FKF6_9POAL</name>
<accession>A0A835FKF6</accession>